<feature type="domain" description="CHAT" evidence="1">
    <location>
        <begin position="753"/>
        <end position="1041"/>
    </location>
</feature>
<dbReference type="Gene3D" id="1.25.40.10">
    <property type="entry name" value="Tetratricopeptide repeat domain"/>
    <property type="match status" value="2"/>
</dbReference>
<dbReference type="PANTHER" id="PTHR10098">
    <property type="entry name" value="RAPSYN-RELATED"/>
    <property type="match status" value="1"/>
</dbReference>
<evidence type="ECO:0000259" key="1">
    <source>
        <dbReference type="Pfam" id="PF12770"/>
    </source>
</evidence>
<dbReference type="InterPro" id="IPR011990">
    <property type="entry name" value="TPR-like_helical_dom_sf"/>
</dbReference>
<gene>
    <name evidence="2" type="ORF">LACBIDRAFT_297182</name>
</gene>
<dbReference type="Pfam" id="PF13374">
    <property type="entry name" value="TPR_10"/>
    <property type="match status" value="1"/>
</dbReference>
<dbReference type="OrthoDB" id="9991317at2759"/>
<accession>B0DA72</accession>
<keyword evidence="3" id="KW-1185">Reference proteome</keyword>
<evidence type="ECO:0000313" key="3">
    <source>
        <dbReference type="Proteomes" id="UP000001194"/>
    </source>
</evidence>
<protein>
    <submittedName>
        <fullName evidence="2">Predicted protein</fullName>
    </submittedName>
</protein>
<dbReference type="AlphaFoldDB" id="B0DA72"/>
<dbReference type="RefSeq" id="XP_001880699.1">
    <property type="nucleotide sequence ID" value="XM_001880664.1"/>
</dbReference>
<name>B0DA72_LACBS</name>
<organism evidence="3">
    <name type="scientific">Laccaria bicolor (strain S238N-H82 / ATCC MYA-4686)</name>
    <name type="common">Bicoloured deceiver</name>
    <name type="synonym">Laccaria laccata var. bicolor</name>
    <dbReference type="NCBI Taxonomy" id="486041"/>
    <lineage>
        <taxon>Eukaryota</taxon>
        <taxon>Fungi</taxon>
        <taxon>Dikarya</taxon>
        <taxon>Basidiomycota</taxon>
        <taxon>Agaricomycotina</taxon>
        <taxon>Agaricomycetes</taxon>
        <taxon>Agaricomycetidae</taxon>
        <taxon>Agaricales</taxon>
        <taxon>Agaricineae</taxon>
        <taxon>Hydnangiaceae</taxon>
        <taxon>Laccaria</taxon>
    </lineage>
</organism>
<reference evidence="2 3" key="1">
    <citation type="journal article" date="2008" name="Nature">
        <title>The genome of Laccaria bicolor provides insights into mycorrhizal symbiosis.</title>
        <authorList>
            <person name="Martin F."/>
            <person name="Aerts A."/>
            <person name="Ahren D."/>
            <person name="Brun A."/>
            <person name="Danchin E.G.J."/>
            <person name="Duchaussoy F."/>
            <person name="Gibon J."/>
            <person name="Kohler A."/>
            <person name="Lindquist E."/>
            <person name="Pereda V."/>
            <person name="Salamov A."/>
            <person name="Shapiro H.J."/>
            <person name="Wuyts J."/>
            <person name="Blaudez D."/>
            <person name="Buee M."/>
            <person name="Brokstein P."/>
            <person name="Canbaeck B."/>
            <person name="Cohen D."/>
            <person name="Courty P.E."/>
            <person name="Coutinho P.M."/>
            <person name="Delaruelle C."/>
            <person name="Detter J.C."/>
            <person name="Deveau A."/>
            <person name="DiFazio S."/>
            <person name="Duplessis S."/>
            <person name="Fraissinet-Tachet L."/>
            <person name="Lucic E."/>
            <person name="Frey-Klett P."/>
            <person name="Fourrey C."/>
            <person name="Feussner I."/>
            <person name="Gay G."/>
            <person name="Grimwood J."/>
            <person name="Hoegger P.J."/>
            <person name="Jain P."/>
            <person name="Kilaru S."/>
            <person name="Labbe J."/>
            <person name="Lin Y.C."/>
            <person name="Legue V."/>
            <person name="Le Tacon F."/>
            <person name="Marmeisse R."/>
            <person name="Melayah D."/>
            <person name="Montanini B."/>
            <person name="Muratet M."/>
            <person name="Nehls U."/>
            <person name="Niculita-Hirzel H."/>
            <person name="Oudot-Le Secq M.P."/>
            <person name="Peter M."/>
            <person name="Quesneville H."/>
            <person name="Rajashekar B."/>
            <person name="Reich M."/>
            <person name="Rouhier N."/>
            <person name="Schmutz J."/>
            <person name="Yin T."/>
            <person name="Chalot M."/>
            <person name="Henrissat B."/>
            <person name="Kuees U."/>
            <person name="Lucas S."/>
            <person name="Van de Peer Y."/>
            <person name="Podila G.K."/>
            <person name="Polle A."/>
            <person name="Pukkila P.J."/>
            <person name="Richardson P.M."/>
            <person name="Rouze P."/>
            <person name="Sanders I.R."/>
            <person name="Stajich J.E."/>
            <person name="Tunlid A."/>
            <person name="Tuskan G."/>
            <person name="Grigoriev I.V."/>
        </authorList>
    </citation>
    <scope>NUCLEOTIDE SEQUENCE [LARGE SCALE GENOMIC DNA]</scope>
    <source>
        <strain evidence="3">S238N-H82 / ATCC MYA-4686</strain>
    </source>
</reference>
<proteinExistence type="predicted"/>
<dbReference type="KEGG" id="lbc:LACBIDRAFT_297182"/>
<dbReference type="Pfam" id="PF12770">
    <property type="entry name" value="CHAT"/>
    <property type="match status" value="1"/>
</dbReference>
<dbReference type="InterPro" id="IPR024983">
    <property type="entry name" value="CHAT_dom"/>
</dbReference>
<evidence type="ECO:0000313" key="2">
    <source>
        <dbReference type="EMBL" id="EDR08474.1"/>
    </source>
</evidence>
<sequence>MVVSVGAPAEHVFASVKEDNPVGVRMTSAVSPSSPFGSGEMNAIQQAIQRAILTAISFQRRFNETGNADDIAQVVFHCENALSFGLDLPPFAYSFFGNAYLSRFTCLGEVQDLEHAISHHQKAVQSTPSGDAELPGRLNNLGSSYLRRFEATGDDLQDTEHALSYYQKGLKSTPSGHPDILSFLSNLGNLYSCRSVRTGDLQDFEQAISYHQKVVESAPSGHADVPLWFYHLGTSYSRRFQRFGNLQDIDHAISYHQKAVECAPSGRTELSSWFSSLGNSHLQRWERTRDIQDIDDAVSHLQKAIQSTPSGTYLAGPEFNNLGNAYAIRFNYTLDLEDIDHAISLQQKAVQSTPSGHAELPGLLDNLGTSYSRRFYCSESLQDIDHAISYHQKAIQSTPSGHTRLPAGFNHLGISYTHRFKCTRDLQDIDRAISYHQKAVESTPSDHADLPGRFSNLGSSYLDRFNSTNYLPDVQNSIASYRQAAEANGAPSIRLKAAKEAAMLSSDHDPSQCLTDFALAISLLSEVAGLEQTNNRRHANLRGYSDLVGSAVATALRFDSTNRALEWLEQGRCLVWNQLNQLRTPIDNLRMKNPSLANRFIEIARALESHGTRSALSLPSLHPTLVEAIRLQDDTLNHTIHATEYKQLLEEIRALPDFHDFLQPPKATDILSSLPNDGPLVIFNIHKTRCDALAVIAGIEEPLHIPLENFSLVQAEELQEILRFDLLKQREVEDQDRMPRRVRPNPSSMLFVLNELWRKVVQPILEALGYSLNPSDCGRIWWCPTGPLAFLPLHAAGIYGAAHNPGSCVSDFVVSSYTPTFRTLNDRSTASSTSSKCTSILLISQPNTPGLSSIPLTRKETHDLETLMKRTAIEALLLEDSKATVENVKAEMKSRSWVHFACHGVQDVHQPLSSGLCLHDGRLELLEIMKQKIPNLDLVFLSACQTSKGDLKLSEEVVHLAAGMLGAGCRGVVGTMWSISDLYGPKFAEEFYQYLLKEKGSEGLDSTRAAYALHYATRKVREILGDDDNAFLTWVPYVHFGY</sequence>
<dbReference type="GeneID" id="6076551"/>
<dbReference type="SUPFAM" id="SSF81901">
    <property type="entry name" value="HCP-like"/>
    <property type="match status" value="2"/>
</dbReference>
<dbReference type="EMBL" id="DS547101">
    <property type="protein sequence ID" value="EDR08474.1"/>
    <property type="molecule type" value="Genomic_DNA"/>
</dbReference>
<dbReference type="Proteomes" id="UP000001194">
    <property type="component" value="Unassembled WGS sequence"/>
</dbReference>
<dbReference type="HOGENOM" id="CLU_001305_0_1_1"/>
<dbReference type="InParanoid" id="B0DA72"/>